<keyword evidence="9" id="KW-1185">Reference proteome</keyword>
<dbReference type="PANTHER" id="PTHR35007:SF4">
    <property type="entry name" value="CONSERVED TRANSMEMBRANE PROTEIN-RELATED"/>
    <property type="match status" value="1"/>
</dbReference>
<evidence type="ECO:0000259" key="7">
    <source>
        <dbReference type="Pfam" id="PF00482"/>
    </source>
</evidence>
<keyword evidence="5 6" id="KW-0472">Membrane</keyword>
<keyword evidence="3 6" id="KW-0812">Transmembrane</keyword>
<feature type="transmembrane region" description="Helical" evidence="6">
    <location>
        <begin position="243"/>
        <end position="263"/>
    </location>
</feature>
<comment type="subcellular location">
    <subcellularLocation>
        <location evidence="1">Cell membrane</location>
        <topology evidence="1">Multi-pass membrane protein</topology>
    </subcellularLocation>
</comment>
<organism evidence="8 9">
    <name type="scientific">Streptomyces cuspidosporus</name>
    <dbReference type="NCBI Taxonomy" id="66882"/>
    <lineage>
        <taxon>Bacteria</taxon>
        <taxon>Bacillati</taxon>
        <taxon>Actinomycetota</taxon>
        <taxon>Actinomycetes</taxon>
        <taxon>Kitasatosporales</taxon>
        <taxon>Streptomycetaceae</taxon>
        <taxon>Streptomyces</taxon>
    </lineage>
</organism>
<keyword evidence="2" id="KW-1003">Cell membrane</keyword>
<protein>
    <submittedName>
        <fullName evidence="8">Type II secretion system F family protein</fullName>
    </submittedName>
</protein>
<feature type="transmembrane region" description="Helical" evidence="6">
    <location>
        <begin position="275"/>
        <end position="294"/>
    </location>
</feature>
<dbReference type="Pfam" id="PF00482">
    <property type="entry name" value="T2SSF"/>
    <property type="match status" value="1"/>
</dbReference>
<feature type="transmembrane region" description="Helical" evidence="6">
    <location>
        <begin position="93"/>
        <end position="115"/>
    </location>
</feature>
<dbReference type="Proteomes" id="UP001500253">
    <property type="component" value="Unassembled WGS sequence"/>
</dbReference>
<feature type="transmembrane region" description="Helical" evidence="6">
    <location>
        <begin position="14"/>
        <end position="31"/>
    </location>
</feature>
<keyword evidence="4 6" id="KW-1133">Transmembrane helix</keyword>
<dbReference type="RefSeq" id="WP_346175493.1">
    <property type="nucleotide sequence ID" value="NZ_BAAASD010000013.1"/>
</dbReference>
<evidence type="ECO:0000256" key="5">
    <source>
        <dbReference type="ARBA" id="ARBA00023136"/>
    </source>
</evidence>
<accession>A0ABP5T9C8</accession>
<name>A0ABP5T9C8_9ACTN</name>
<comment type="caution">
    <text evidence="8">The sequence shown here is derived from an EMBL/GenBank/DDBJ whole genome shotgun (WGS) entry which is preliminary data.</text>
</comment>
<gene>
    <name evidence="8" type="ORF">GCM10010246_36520</name>
</gene>
<evidence type="ECO:0000256" key="4">
    <source>
        <dbReference type="ARBA" id="ARBA00022989"/>
    </source>
</evidence>
<evidence type="ECO:0000256" key="6">
    <source>
        <dbReference type="SAM" id="Phobius"/>
    </source>
</evidence>
<evidence type="ECO:0000256" key="1">
    <source>
        <dbReference type="ARBA" id="ARBA00004651"/>
    </source>
</evidence>
<evidence type="ECO:0000313" key="8">
    <source>
        <dbReference type="EMBL" id="GAA2346805.1"/>
    </source>
</evidence>
<sequence length="312" mass="32253">MTREAMTGGAAPEALPLCAAVLCAGAAAWLISGRNRDLRRAGLLFAAGGSAGPAGADPRRRLTETVAWLRERWRTAYGGRMGWELLCLPAGGVLALVGVSVLPLLAGAAAVPVVGRWRRGREHDRERERRAAAVIELCGAVAGELRAGRQPVEALLATPPGHIGERWGLVSAAARFGGDVPEALRRAARSPGAEGLIGVAACWQVAVDEGAGLAAGLDRVAGALRAERDQRQKLRSQLAGPRATAVVLALLPAIGLLMGTALGADPLRVLLHTPAGLGCLLAGCLLEWAGYAWTARVIRAAAGREGHRAHGA</sequence>
<dbReference type="InterPro" id="IPR018076">
    <property type="entry name" value="T2SS_GspF_dom"/>
</dbReference>
<proteinExistence type="predicted"/>
<evidence type="ECO:0000313" key="9">
    <source>
        <dbReference type="Proteomes" id="UP001500253"/>
    </source>
</evidence>
<evidence type="ECO:0000256" key="2">
    <source>
        <dbReference type="ARBA" id="ARBA00022475"/>
    </source>
</evidence>
<evidence type="ECO:0000256" key="3">
    <source>
        <dbReference type="ARBA" id="ARBA00022692"/>
    </source>
</evidence>
<feature type="domain" description="Type II secretion system protein GspF" evidence="7">
    <location>
        <begin position="141"/>
        <end position="259"/>
    </location>
</feature>
<dbReference type="PANTHER" id="PTHR35007">
    <property type="entry name" value="INTEGRAL MEMBRANE PROTEIN-RELATED"/>
    <property type="match status" value="1"/>
</dbReference>
<reference evidence="9" key="1">
    <citation type="journal article" date="2019" name="Int. J. Syst. Evol. Microbiol.">
        <title>The Global Catalogue of Microorganisms (GCM) 10K type strain sequencing project: providing services to taxonomists for standard genome sequencing and annotation.</title>
        <authorList>
            <consortium name="The Broad Institute Genomics Platform"/>
            <consortium name="The Broad Institute Genome Sequencing Center for Infectious Disease"/>
            <person name="Wu L."/>
            <person name="Ma J."/>
        </authorList>
    </citation>
    <scope>NUCLEOTIDE SEQUENCE [LARGE SCALE GENOMIC DNA]</scope>
    <source>
        <strain evidence="9">JCM 4316</strain>
    </source>
</reference>
<dbReference type="EMBL" id="BAAASD010000013">
    <property type="protein sequence ID" value="GAA2346805.1"/>
    <property type="molecule type" value="Genomic_DNA"/>
</dbReference>